<dbReference type="InterPro" id="IPR050515">
    <property type="entry name" value="Beta-lactam/transpept"/>
</dbReference>
<dbReference type="InterPro" id="IPR036138">
    <property type="entry name" value="PBP_dimer_sf"/>
</dbReference>
<dbReference type="PROSITE" id="PS51257">
    <property type="entry name" value="PROKAR_LIPOPROTEIN"/>
    <property type="match status" value="1"/>
</dbReference>
<dbReference type="SUPFAM" id="SSF56601">
    <property type="entry name" value="beta-lactamase/transpeptidase-like"/>
    <property type="match status" value="1"/>
</dbReference>
<feature type="domain" description="Penicillin-binding protein transpeptidase" evidence="4">
    <location>
        <begin position="355"/>
        <end position="656"/>
    </location>
</feature>
<sequence>MRCVRYVGCIVIILIMFTGCKEKETLPEEVFDRYIGLWQQGQYEAMYELVSKAAKEAIPAEAFAARYRSIYEGIGMSNLSVTALPQAGEPATDDGLSEKTFAYQLKMNTSAGPIDVEGAMRVARDQETGEWKVDWKPSLLFPSMEEGDKVTVRTLQSRRGEIYDRSGNGLAVNGSIEVIGIVPGELGEAREKTIAQLAKRLEIPESFIREKLAASWVKDNVFVPIVNATGDRARLDFSDLQGVTKRDKGARVYPYGEAAVHLTGYIRQVTAEDMEKHKDKNLEPDDVIGKAGLEQIYDDRLRGKDGVHISIIAADGTVRETLAKVEPANGEDIRLTIDAGLQESMYRSLDGDAGTGAAIHPRTGEILALVSSPAYDPNLFIQGLSEEQWKSWNEDPKKPLLNRFTKLYAPGSVFKPITASIGLQLGVSSVDEVKTIEGLRWVKDGSWGSYYVKRVRDVPVEDLTDAIVNSDNIYLAQEALEMGAEDFSREAEKFGFGASLPINYPFPKASLSNDGITNEILLADSSYGQGEVQMSPLHLALSYTPFINEGELIAPVLELKKGKELQGEPQGERVLTPDTAEAIHRMLLRVVDDPKGTGHGAYIPGRKIAGKTGTAELKRTKAESGQENGWFVVYDADGFDFLMAVMIEDVRDRGGSGYVVRKTAPVVKGYVENRH</sequence>
<dbReference type="InterPro" id="IPR005311">
    <property type="entry name" value="PBP_dimer"/>
</dbReference>
<evidence type="ECO:0000256" key="1">
    <source>
        <dbReference type="ARBA" id="ARBA00004370"/>
    </source>
</evidence>
<evidence type="ECO:0000259" key="6">
    <source>
        <dbReference type="Pfam" id="PF05223"/>
    </source>
</evidence>
<keyword evidence="3" id="KW-0472">Membrane</keyword>
<protein>
    <submittedName>
        <fullName evidence="7">Penicillin-binding protein</fullName>
    </submittedName>
</protein>
<dbReference type="Pfam" id="PF00905">
    <property type="entry name" value="Transpeptidase"/>
    <property type="match status" value="1"/>
</dbReference>
<dbReference type="SUPFAM" id="SSF56519">
    <property type="entry name" value="Penicillin binding protein dimerisation domain"/>
    <property type="match status" value="1"/>
</dbReference>
<dbReference type="PANTHER" id="PTHR30627:SF25">
    <property type="entry name" value="PENICILLIN-BINDING PROTEIN 3"/>
    <property type="match status" value="1"/>
</dbReference>
<dbReference type="Gene3D" id="3.40.710.10">
    <property type="entry name" value="DD-peptidase/beta-lactamase superfamily"/>
    <property type="match status" value="1"/>
</dbReference>
<feature type="domain" description="Penicillin-binding protein dimerisation" evidence="5">
    <location>
        <begin position="156"/>
        <end position="321"/>
    </location>
</feature>
<evidence type="ECO:0000256" key="2">
    <source>
        <dbReference type="ARBA" id="ARBA00007171"/>
    </source>
</evidence>
<feature type="domain" description="NTF2-like N-terminal transpeptidase" evidence="6">
    <location>
        <begin position="27"/>
        <end position="148"/>
    </location>
</feature>
<dbReference type="SUPFAM" id="SSF54427">
    <property type="entry name" value="NTF2-like"/>
    <property type="match status" value="1"/>
</dbReference>
<evidence type="ECO:0000313" key="8">
    <source>
        <dbReference type="Proteomes" id="UP000706926"/>
    </source>
</evidence>
<dbReference type="InterPro" id="IPR001460">
    <property type="entry name" value="PCN-bd_Tpept"/>
</dbReference>
<dbReference type="InterPro" id="IPR007887">
    <property type="entry name" value="MecA_N"/>
</dbReference>
<dbReference type="Pfam" id="PF05223">
    <property type="entry name" value="MecA_N"/>
    <property type="match status" value="1"/>
</dbReference>
<dbReference type="GeneID" id="95407447"/>
<evidence type="ECO:0000259" key="5">
    <source>
        <dbReference type="Pfam" id="PF03717"/>
    </source>
</evidence>
<dbReference type="PANTHER" id="PTHR30627">
    <property type="entry name" value="PEPTIDOGLYCAN D,D-TRANSPEPTIDASE"/>
    <property type="match status" value="1"/>
</dbReference>
<dbReference type="EMBL" id="JAGGKI010000025">
    <property type="protein sequence ID" value="MBP1896462.1"/>
    <property type="molecule type" value="Genomic_DNA"/>
</dbReference>
<dbReference type="Gene3D" id="3.30.1390.30">
    <property type="entry name" value="Penicillin-binding protein 2a, domain 3"/>
    <property type="match status" value="1"/>
</dbReference>
<dbReference type="Proteomes" id="UP000706926">
    <property type="component" value="Unassembled WGS sequence"/>
</dbReference>
<dbReference type="Pfam" id="PF03717">
    <property type="entry name" value="PBP_dimer"/>
    <property type="match status" value="1"/>
</dbReference>
<dbReference type="InterPro" id="IPR012338">
    <property type="entry name" value="Beta-lactam/transpept-like"/>
</dbReference>
<comment type="caution">
    <text evidence="7">The sequence shown here is derived from an EMBL/GenBank/DDBJ whole genome shotgun (WGS) entry which is preliminary data.</text>
</comment>
<dbReference type="Gene3D" id="3.90.1310.10">
    <property type="entry name" value="Penicillin-binding protein 2a (Domain 2)"/>
    <property type="match status" value="1"/>
</dbReference>
<dbReference type="InterPro" id="IPR032710">
    <property type="entry name" value="NTF2-like_dom_sf"/>
</dbReference>
<evidence type="ECO:0000313" key="7">
    <source>
        <dbReference type="EMBL" id="MBP1896462.1"/>
    </source>
</evidence>
<accession>A0ABS4FKC0</accession>
<organism evidence="7 8">
    <name type="scientific">Paenibacillus lactis</name>
    <dbReference type="NCBI Taxonomy" id="228574"/>
    <lineage>
        <taxon>Bacteria</taxon>
        <taxon>Bacillati</taxon>
        <taxon>Bacillota</taxon>
        <taxon>Bacilli</taxon>
        <taxon>Bacillales</taxon>
        <taxon>Paenibacillaceae</taxon>
        <taxon>Paenibacillus</taxon>
    </lineage>
</organism>
<reference evidence="7 8" key="1">
    <citation type="submission" date="2021-03" db="EMBL/GenBank/DDBJ databases">
        <title>Genomic Encyclopedia of Type Strains, Phase IV (KMG-IV): sequencing the most valuable type-strain genomes for metagenomic binning, comparative biology and taxonomic classification.</title>
        <authorList>
            <person name="Goeker M."/>
        </authorList>
    </citation>
    <scope>NUCLEOTIDE SEQUENCE [LARGE SCALE GENOMIC DNA]</scope>
    <source>
        <strain evidence="7 8">DSM 15596</strain>
    </source>
</reference>
<comment type="subcellular location">
    <subcellularLocation>
        <location evidence="1">Membrane</location>
    </subcellularLocation>
</comment>
<evidence type="ECO:0000259" key="4">
    <source>
        <dbReference type="Pfam" id="PF00905"/>
    </source>
</evidence>
<proteinExistence type="inferred from homology"/>
<evidence type="ECO:0000256" key="3">
    <source>
        <dbReference type="ARBA" id="ARBA00023136"/>
    </source>
</evidence>
<dbReference type="RefSeq" id="WP_210095619.1">
    <property type="nucleotide sequence ID" value="NZ_DMBX01000040.1"/>
</dbReference>
<gene>
    <name evidence="7" type="ORF">J2Z18_005593</name>
</gene>
<name>A0ABS4FKC0_9BACL</name>
<dbReference type="Gene3D" id="3.10.450.100">
    <property type="entry name" value="NTF2-like, domain 1"/>
    <property type="match status" value="1"/>
</dbReference>
<keyword evidence="8" id="KW-1185">Reference proteome</keyword>
<comment type="similarity">
    <text evidence="2">Belongs to the transpeptidase family.</text>
</comment>